<reference evidence="5 6" key="1">
    <citation type="journal article" date="2008" name="Genome Biol.">
        <title>Encapsulated in silica: genome, proteome and physiology of the thermophilic bacterium Anoxybacillus flavithermus WK1.</title>
        <authorList>
            <person name="Saw J.H."/>
            <person name="Mountain B.W."/>
            <person name="Feng L."/>
            <person name="Omelchenko M.V."/>
            <person name="Hou S."/>
            <person name="Saito J.A."/>
            <person name="Stott M.B."/>
            <person name="Li D."/>
            <person name="Zhao G."/>
            <person name="Wu J."/>
            <person name="Galperin M.Y."/>
            <person name="Koonin E.V."/>
            <person name="Makarova K.S."/>
            <person name="Wolf Y.I."/>
            <person name="Rigden D.J."/>
            <person name="Dunfield P.F."/>
            <person name="Wang L."/>
            <person name="Alam M."/>
        </authorList>
    </citation>
    <scope>NUCLEOTIDE SEQUENCE [LARGE SCALE GENOMIC DNA]</scope>
    <source>
        <strain evidence="6">DSM 21510 / WK1</strain>
    </source>
</reference>
<dbReference type="KEGG" id="afl:Aflv_2660"/>
<sequence>MMRIYNYELLKHLPYSMETLQLLSKIDEYKGKQDLYKKQSPQILETLKNVAIIQSTKSSNAIEGIIITNKRLKSIMAEQTLPMDRSEGEIAGYRNVLKLIHASSDAIPISPSIIKQLHRDLYEYVPSQGGEWKSQDNYISETLPNGEKFIRFIPVPAFQTDEHMRLLCMTFQDTVQKGDVHPLIAIAIFILDFLCIHPFHDGNGRMSRLLTLLLLYKFGYEVGRYISIETLIEESKETYYDVLKRSSIHWHEGKNDIFPWLHYFLSIIVAAYKKLEERVGYVETSRGNKRKRIKDFIEGKIGYFTKEEIRHACPDISEATINRVLNELKETKKITPIGKGRGAKWKKTSE</sequence>
<evidence type="ECO:0000256" key="1">
    <source>
        <dbReference type="PIRSR" id="PIRSR640198-1"/>
    </source>
</evidence>
<dbReference type="Pfam" id="PF02661">
    <property type="entry name" value="Fic"/>
    <property type="match status" value="1"/>
</dbReference>
<feature type="domain" description="Fido" evidence="4">
    <location>
        <begin position="109"/>
        <end position="266"/>
    </location>
</feature>
<dbReference type="Proteomes" id="UP000000742">
    <property type="component" value="Chromosome"/>
</dbReference>
<feature type="binding site" evidence="2">
    <location>
        <begin position="201"/>
        <end position="208"/>
    </location>
    <ligand>
        <name>ATP</name>
        <dbReference type="ChEBI" id="CHEBI:30616"/>
    </ligand>
</feature>
<organism evidence="5 6">
    <name type="scientific">Anoxybacillus flavithermus (strain DSM 21510 / WK1)</name>
    <dbReference type="NCBI Taxonomy" id="491915"/>
    <lineage>
        <taxon>Bacteria</taxon>
        <taxon>Bacillati</taxon>
        <taxon>Bacillota</taxon>
        <taxon>Bacilli</taxon>
        <taxon>Bacillales</taxon>
        <taxon>Anoxybacillaceae</taxon>
        <taxon>Anoxybacillus</taxon>
    </lineage>
</organism>
<dbReference type="PROSITE" id="PS51459">
    <property type="entry name" value="FIDO"/>
    <property type="match status" value="1"/>
</dbReference>
<dbReference type="AlphaFoldDB" id="B7GMB1"/>
<evidence type="ECO:0000313" key="5">
    <source>
        <dbReference type="EMBL" id="ACJ35013.1"/>
    </source>
</evidence>
<accession>B7GMB1</accession>
<dbReference type="EMBL" id="CP000922">
    <property type="protein sequence ID" value="ACJ35013.1"/>
    <property type="molecule type" value="Genomic_DNA"/>
</dbReference>
<dbReference type="GO" id="GO:0005524">
    <property type="term" value="F:ATP binding"/>
    <property type="evidence" value="ECO:0007669"/>
    <property type="project" value="UniProtKB-KW"/>
</dbReference>
<dbReference type="SUPFAM" id="SSF140931">
    <property type="entry name" value="Fic-like"/>
    <property type="match status" value="1"/>
</dbReference>
<evidence type="ECO:0000256" key="2">
    <source>
        <dbReference type="PIRSR" id="PIRSR640198-2"/>
    </source>
</evidence>
<evidence type="ECO:0000256" key="3">
    <source>
        <dbReference type="PIRSR" id="PIRSR640198-3"/>
    </source>
</evidence>
<feature type="binding site" evidence="2">
    <location>
        <begin position="239"/>
        <end position="240"/>
    </location>
    <ligand>
        <name>ATP</name>
        <dbReference type="ChEBI" id="CHEBI:30616"/>
    </ligand>
</feature>
<keyword evidence="2" id="KW-0067">ATP-binding</keyword>
<dbReference type="InterPro" id="IPR003812">
    <property type="entry name" value="Fido"/>
</dbReference>
<evidence type="ECO:0000259" key="4">
    <source>
        <dbReference type="PROSITE" id="PS51459"/>
    </source>
</evidence>
<feature type="active site" evidence="1">
    <location>
        <position position="197"/>
    </location>
</feature>
<dbReference type="PANTHER" id="PTHR13504:SF38">
    <property type="entry name" value="FIDO DOMAIN-CONTAINING PROTEIN"/>
    <property type="match status" value="1"/>
</dbReference>
<dbReference type="Gene3D" id="1.10.10.10">
    <property type="entry name" value="Winged helix-like DNA-binding domain superfamily/Winged helix DNA-binding domain"/>
    <property type="match status" value="1"/>
</dbReference>
<evidence type="ECO:0000313" key="6">
    <source>
        <dbReference type="Proteomes" id="UP000000742"/>
    </source>
</evidence>
<keyword evidence="2" id="KW-0547">Nucleotide-binding</keyword>
<proteinExistence type="predicted"/>
<dbReference type="InterPro" id="IPR036388">
    <property type="entry name" value="WH-like_DNA-bd_sf"/>
</dbReference>
<dbReference type="InterPro" id="IPR036597">
    <property type="entry name" value="Fido-like_dom_sf"/>
</dbReference>
<dbReference type="PANTHER" id="PTHR13504">
    <property type="entry name" value="FIDO DOMAIN-CONTAINING PROTEIN DDB_G0283145"/>
    <property type="match status" value="1"/>
</dbReference>
<gene>
    <name evidence="5" type="ordered locus">Aflv_2660</name>
</gene>
<dbReference type="eggNOG" id="COG3177">
    <property type="taxonomic scope" value="Bacteria"/>
</dbReference>
<feature type="site" description="Important for autoinhibition of adenylyltransferase activity" evidence="3">
    <location>
        <position position="63"/>
    </location>
</feature>
<name>B7GMB1_ANOFW</name>
<dbReference type="Gene3D" id="1.10.3290.10">
    <property type="entry name" value="Fido-like domain"/>
    <property type="match status" value="1"/>
</dbReference>
<dbReference type="InterPro" id="IPR040198">
    <property type="entry name" value="Fido_containing"/>
</dbReference>
<protein>
    <submittedName>
        <fullName evidence="5">Fic (Filamentation induced by cAMP) family protein</fullName>
    </submittedName>
</protein>
<dbReference type="HOGENOM" id="CLU_046381_0_0_9"/>
<dbReference type="STRING" id="491915.Aflv_2660"/>